<name>A0A4P5P5S1_9ENTE</name>
<dbReference type="EMBL" id="BJCC01000008">
    <property type="protein sequence ID" value="GCF93040.1"/>
    <property type="molecule type" value="Genomic_DNA"/>
</dbReference>
<proteinExistence type="predicted"/>
<organism evidence="1 2">
    <name type="scientific">Enterococcus florum</name>
    <dbReference type="NCBI Taxonomy" id="2480627"/>
    <lineage>
        <taxon>Bacteria</taxon>
        <taxon>Bacillati</taxon>
        <taxon>Bacillota</taxon>
        <taxon>Bacilli</taxon>
        <taxon>Lactobacillales</taxon>
        <taxon>Enterococcaceae</taxon>
        <taxon>Enterococcus</taxon>
    </lineage>
</organism>
<protein>
    <submittedName>
        <fullName evidence="1">Uncharacterized protein</fullName>
    </submittedName>
</protein>
<evidence type="ECO:0000313" key="1">
    <source>
        <dbReference type="EMBL" id="GCF93040.1"/>
    </source>
</evidence>
<accession>A0A4P5P5S1</accession>
<reference evidence="2" key="1">
    <citation type="submission" date="2019-02" db="EMBL/GenBank/DDBJ databases">
        <title>Draft genome sequence of Enterococcus sp. Gos25-1.</title>
        <authorList>
            <person name="Tanaka N."/>
            <person name="Shiwa Y."/>
            <person name="Fujita N."/>
        </authorList>
    </citation>
    <scope>NUCLEOTIDE SEQUENCE [LARGE SCALE GENOMIC DNA]</scope>
    <source>
        <strain evidence="2">Gos25-1</strain>
    </source>
</reference>
<dbReference type="AlphaFoldDB" id="A0A4P5P5S1"/>
<sequence>MGLFMGSNRRTSHRCCFSRWIIYGAANLTKKQGQSAQAVLALKLQLYCGVRNYCRDYPDNFSLKRSGARIKVERRFGSKRMDSLIDFGKKVEIYKPLL</sequence>
<dbReference type="Proteomes" id="UP000290567">
    <property type="component" value="Unassembled WGS sequence"/>
</dbReference>
<comment type="caution">
    <text evidence="1">The sequence shown here is derived from an EMBL/GenBank/DDBJ whole genome shotgun (WGS) entry which is preliminary data.</text>
</comment>
<evidence type="ECO:0000313" key="2">
    <source>
        <dbReference type="Proteomes" id="UP000290567"/>
    </source>
</evidence>
<gene>
    <name evidence="1" type="ORF">NRIC_09310</name>
</gene>
<keyword evidence="2" id="KW-1185">Reference proteome</keyword>